<keyword evidence="2" id="KW-0812">Transmembrane</keyword>
<dbReference type="Proteomes" id="UP000769528">
    <property type="component" value="Unassembled WGS sequence"/>
</dbReference>
<proteinExistence type="predicted"/>
<dbReference type="Gene3D" id="3.30.1360.180">
    <property type="match status" value="1"/>
</dbReference>
<keyword evidence="2" id="KW-0472">Membrane</keyword>
<dbReference type="Pfam" id="PF01663">
    <property type="entry name" value="Phosphodiest"/>
    <property type="match status" value="1"/>
</dbReference>
<accession>A0A9P8PP00</accession>
<dbReference type="SUPFAM" id="SSF53649">
    <property type="entry name" value="Alkaline phosphatase-like"/>
    <property type="match status" value="1"/>
</dbReference>
<evidence type="ECO:0000256" key="2">
    <source>
        <dbReference type="SAM" id="Phobius"/>
    </source>
</evidence>
<reference evidence="3" key="1">
    <citation type="journal article" date="2021" name="Open Biol.">
        <title>Shared evolutionary footprints suggest mitochondrial oxidative damage underlies multiple complex I losses in fungi.</title>
        <authorList>
            <person name="Schikora-Tamarit M.A."/>
            <person name="Marcet-Houben M."/>
            <person name="Nosek J."/>
            <person name="Gabaldon T."/>
        </authorList>
    </citation>
    <scope>NUCLEOTIDE SEQUENCE</scope>
    <source>
        <strain evidence="3">CBS6341</strain>
    </source>
</reference>
<dbReference type="OrthoDB" id="415411at2759"/>
<keyword evidence="4" id="KW-1185">Reference proteome</keyword>
<dbReference type="PANTHER" id="PTHR10151:SF120">
    <property type="entry name" value="BIS(5'-ADENOSYL)-TRIPHOSPHATASE"/>
    <property type="match status" value="1"/>
</dbReference>
<name>A0A9P8PP00_9ASCO</name>
<feature type="region of interest" description="Disordered" evidence="1">
    <location>
        <begin position="625"/>
        <end position="662"/>
    </location>
</feature>
<dbReference type="AlphaFoldDB" id="A0A9P8PP00"/>
<dbReference type="Gene3D" id="3.40.720.10">
    <property type="entry name" value="Alkaline Phosphatase, subunit A"/>
    <property type="match status" value="1"/>
</dbReference>
<reference evidence="3" key="2">
    <citation type="submission" date="2021-01" db="EMBL/GenBank/DDBJ databases">
        <authorList>
            <person name="Schikora-Tamarit M.A."/>
        </authorList>
    </citation>
    <scope>NUCLEOTIDE SEQUENCE</scope>
    <source>
        <strain evidence="3">CBS6341</strain>
    </source>
</reference>
<feature type="transmembrane region" description="Helical" evidence="2">
    <location>
        <begin position="125"/>
        <end position="146"/>
    </location>
</feature>
<sequence length="717" mass="81133">MAGHEVDIPITDLDDNEDDIFMGRTEELDPGVLRDDFNLDNDKQKILFGEDTIFSKILSKLRNLTSSNYSRLATNHSVNGIELRDTTYGDIDSFDLSDDEFLSRRKFQLNDNSWKKSLINFIKYYLVYVSLAVLLVIVIVLAALLGKKSSESEIEPPLKEKYSNGTDLFHPTTILISLDGFHPHYISENLTPTLYDFLVKGYGAPYMIPSFPSSTFPNHWTIATGLYPDSHGIVGNTFFDTKLNKQFVNVLPEHSLDPEFWGGEPIWSTAESQGVRTAIHMFPGSEVIFPKNNPTEVDKYNGTETLEVKSDRILGWLDRDIKDRPELIIAYVPTIDSLGHEFGIAGKEIEEGLNYVDSFIASLTEGLQERNITDLVNLFIVSDHGMAPTSNDRLIYLDEVVNITKIKKTDGWPLFGLSPFPEFSVEEVFNELSSNYKEGDKYKIYLREDLPEEWNFGKNELYIDRIAPIWVIPDVGYSITTHSDMERKGGNYTPKGVHGYNNTEVLMRAIFLGNGPFFKSKSNAEFKIKPFHNVEIYSILCEALNLKPSNNNGTSNLISSLNMLPKDWTDSLNYPDVDFEIDTLISQDSAYDMLFRNNIKATTTLESSIPTKVWDIGLGQDENFNNPESDSFKYNDGLSPQDTAERPKEGNQKGFFESLGEEGDAILEDIEDIFEDTVEDAKDAIDTFKDTINEAIGNSFDDDGEEETDRAKNDDKI</sequence>
<keyword evidence="2" id="KW-1133">Transmembrane helix</keyword>
<evidence type="ECO:0000256" key="1">
    <source>
        <dbReference type="SAM" id="MobiDB-lite"/>
    </source>
</evidence>
<dbReference type="FunFam" id="3.30.1360.180:FF:000003">
    <property type="entry name" value="Type I phosphodiesterase/nucleotide pyrophosphatase family protein"/>
    <property type="match status" value="1"/>
</dbReference>
<organism evidence="3 4">
    <name type="scientific">Wickerhamomyces mucosus</name>
    <dbReference type="NCBI Taxonomy" id="1378264"/>
    <lineage>
        <taxon>Eukaryota</taxon>
        <taxon>Fungi</taxon>
        <taxon>Dikarya</taxon>
        <taxon>Ascomycota</taxon>
        <taxon>Saccharomycotina</taxon>
        <taxon>Saccharomycetes</taxon>
        <taxon>Phaffomycetales</taxon>
        <taxon>Wickerhamomycetaceae</taxon>
        <taxon>Wickerhamomyces</taxon>
    </lineage>
</organism>
<gene>
    <name evidence="3" type="ORF">WICMUC_002549</name>
</gene>
<protein>
    <submittedName>
        <fullName evidence="3">Uncharacterized protein</fullName>
    </submittedName>
</protein>
<feature type="region of interest" description="Disordered" evidence="1">
    <location>
        <begin position="693"/>
        <end position="717"/>
    </location>
</feature>
<dbReference type="InterPro" id="IPR002591">
    <property type="entry name" value="Phosphodiest/P_Trfase"/>
</dbReference>
<dbReference type="GO" id="GO:0009141">
    <property type="term" value="P:nucleoside triphosphate metabolic process"/>
    <property type="evidence" value="ECO:0007669"/>
    <property type="project" value="TreeGrafter"/>
</dbReference>
<comment type="caution">
    <text evidence="3">The sequence shown here is derived from an EMBL/GenBank/DDBJ whole genome shotgun (WGS) entry which is preliminary data.</text>
</comment>
<dbReference type="GO" id="GO:0047429">
    <property type="term" value="F:nucleoside triphosphate diphosphatase activity"/>
    <property type="evidence" value="ECO:0007669"/>
    <property type="project" value="TreeGrafter"/>
</dbReference>
<dbReference type="CDD" id="cd16018">
    <property type="entry name" value="Enpp"/>
    <property type="match status" value="1"/>
</dbReference>
<dbReference type="PANTHER" id="PTHR10151">
    <property type="entry name" value="ECTONUCLEOTIDE PYROPHOSPHATASE/PHOSPHODIESTERASE"/>
    <property type="match status" value="1"/>
</dbReference>
<dbReference type="EMBL" id="JAEUBF010000734">
    <property type="protein sequence ID" value="KAH3675632.1"/>
    <property type="molecule type" value="Genomic_DNA"/>
</dbReference>
<dbReference type="GO" id="GO:0017111">
    <property type="term" value="F:ribonucleoside triphosphate phosphatase activity"/>
    <property type="evidence" value="ECO:0007669"/>
    <property type="project" value="TreeGrafter"/>
</dbReference>
<evidence type="ECO:0000313" key="3">
    <source>
        <dbReference type="EMBL" id="KAH3675632.1"/>
    </source>
</evidence>
<dbReference type="InterPro" id="IPR017850">
    <property type="entry name" value="Alkaline_phosphatase_core_sf"/>
</dbReference>
<evidence type="ECO:0000313" key="4">
    <source>
        <dbReference type="Proteomes" id="UP000769528"/>
    </source>
</evidence>